<comment type="caution">
    <text evidence="9">The sequence shown here is derived from an EMBL/GenBank/DDBJ whole genome shotgun (WGS) entry which is preliminary data.</text>
</comment>
<keyword evidence="3" id="KW-1003">Cell membrane</keyword>
<keyword evidence="10" id="KW-1185">Reference proteome</keyword>
<dbReference type="PROSITE" id="PS50928">
    <property type="entry name" value="ABC_TM1"/>
    <property type="match status" value="1"/>
</dbReference>
<dbReference type="Pfam" id="PF00528">
    <property type="entry name" value="BPD_transp_1"/>
    <property type="match status" value="1"/>
</dbReference>
<protein>
    <submittedName>
        <fullName evidence="9">ABC transporter permease</fullName>
    </submittedName>
</protein>
<feature type="transmembrane region" description="Helical" evidence="7">
    <location>
        <begin position="117"/>
        <end position="139"/>
    </location>
</feature>
<evidence type="ECO:0000256" key="4">
    <source>
        <dbReference type="ARBA" id="ARBA00022692"/>
    </source>
</evidence>
<reference evidence="9 10" key="1">
    <citation type="submission" date="2019-01" db="EMBL/GenBank/DDBJ databases">
        <authorList>
            <person name="Chen W.-M."/>
        </authorList>
    </citation>
    <scope>NUCLEOTIDE SEQUENCE [LARGE SCALE GENOMIC DNA]</scope>
    <source>
        <strain evidence="9 10">HPM-16</strain>
    </source>
</reference>
<evidence type="ECO:0000313" key="10">
    <source>
        <dbReference type="Proteomes" id="UP000282818"/>
    </source>
</evidence>
<feature type="transmembrane region" description="Helical" evidence="7">
    <location>
        <begin position="159"/>
        <end position="177"/>
    </location>
</feature>
<dbReference type="EMBL" id="SACQ01000002">
    <property type="protein sequence ID" value="RVU31332.1"/>
    <property type="molecule type" value="Genomic_DNA"/>
</dbReference>
<evidence type="ECO:0000256" key="7">
    <source>
        <dbReference type="RuleBase" id="RU363032"/>
    </source>
</evidence>
<dbReference type="CDD" id="cd06261">
    <property type="entry name" value="TM_PBP2"/>
    <property type="match status" value="1"/>
</dbReference>
<dbReference type="PANTHER" id="PTHR30151">
    <property type="entry name" value="ALKANE SULFONATE ABC TRANSPORTER-RELATED, MEMBRANE SUBUNIT"/>
    <property type="match status" value="1"/>
</dbReference>
<evidence type="ECO:0000256" key="2">
    <source>
        <dbReference type="ARBA" id="ARBA00022448"/>
    </source>
</evidence>
<feature type="transmembrane region" description="Helical" evidence="7">
    <location>
        <begin position="184"/>
        <end position="203"/>
    </location>
</feature>
<feature type="transmembrane region" description="Helical" evidence="7">
    <location>
        <begin position="286"/>
        <end position="304"/>
    </location>
</feature>
<gene>
    <name evidence="9" type="ORF">EOE65_04920</name>
</gene>
<dbReference type="GO" id="GO:0005886">
    <property type="term" value="C:plasma membrane"/>
    <property type="evidence" value="ECO:0007669"/>
    <property type="project" value="UniProtKB-SubCell"/>
</dbReference>
<dbReference type="AlphaFoldDB" id="A0A437Q9T8"/>
<feature type="domain" description="ABC transmembrane type-1" evidence="8">
    <location>
        <begin position="114"/>
        <end position="308"/>
    </location>
</feature>
<dbReference type="InterPro" id="IPR035906">
    <property type="entry name" value="MetI-like_sf"/>
</dbReference>
<organism evidence="9 10">
    <name type="scientific">Neptunomonas marina</name>
    <dbReference type="NCBI Taxonomy" id="1815562"/>
    <lineage>
        <taxon>Bacteria</taxon>
        <taxon>Pseudomonadati</taxon>
        <taxon>Pseudomonadota</taxon>
        <taxon>Gammaproteobacteria</taxon>
        <taxon>Oceanospirillales</taxon>
        <taxon>Oceanospirillaceae</taxon>
        <taxon>Neptunomonas</taxon>
    </lineage>
</organism>
<evidence type="ECO:0000256" key="1">
    <source>
        <dbReference type="ARBA" id="ARBA00004651"/>
    </source>
</evidence>
<dbReference type="Gene3D" id="1.10.3720.10">
    <property type="entry name" value="MetI-like"/>
    <property type="match status" value="1"/>
</dbReference>
<dbReference type="SUPFAM" id="SSF161098">
    <property type="entry name" value="MetI-like"/>
    <property type="match status" value="1"/>
</dbReference>
<sequence length="324" mass="35714">MSTSTLSHRVSDSMAFVAQQSKQLVIPLIGLLLFLFIWEVGAKNIHTSLGTFPGPVAVYQQATNLIGEHQRERQKEQAFYERQEQRNAKKLAKNPDAVIKVRPYTGKPTFFDQIGTSLVTVMAGFFFASLIAIPAGIVIGLNQTLYSAFNPLIQLFKPVSPLAWLPLVTMVVSAVYVSKDPMFAKSFVTSLVTVSLCCLWPTLLNTAVGVSGISKDLQNVSQVLRLSWLTHVMKIVLPSAIPMIFTGLRLSLGIAWMVLIAAEMLAQNPGLGKFVWDEFQNGSSNSLGRIMVAVLVIGLIGFLLDRCMLMLQRKVSWDKSAVLR</sequence>
<keyword evidence="4 7" id="KW-0812">Transmembrane</keyword>
<accession>A0A437Q9T8</accession>
<evidence type="ECO:0000256" key="6">
    <source>
        <dbReference type="ARBA" id="ARBA00023136"/>
    </source>
</evidence>
<evidence type="ECO:0000313" key="9">
    <source>
        <dbReference type="EMBL" id="RVU31332.1"/>
    </source>
</evidence>
<feature type="transmembrane region" description="Helical" evidence="7">
    <location>
        <begin position="24"/>
        <end position="42"/>
    </location>
</feature>
<comment type="similarity">
    <text evidence="7">Belongs to the binding-protein-dependent transport system permease family.</text>
</comment>
<dbReference type="InterPro" id="IPR000515">
    <property type="entry name" value="MetI-like"/>
</dbReference>
<comment type="subcellular location">
    <subcellularLocation>
        <location evidence="1 7">Cell membrane</location>
        <topology evidence="1 7">Multi-pass membrane protein</topology>
    </subcellularLocation>
</comment>
<evidence type="ECO:0000256" key="3">
    <source>
        <dbReference type="ARBA" id="ARBA00022475"/>
    </source>
</evidence>
<dbReference type="GO" id="GO:0055085">
    <property type="term" value="P:transmembrane transport"/>
    <property type="evidence" value="ECO:0007669"/>
    <property type="project" value="InterPro"/>
</dbReference>
<dbReference type="PANTHER" id="PTHR30151:SF7">
    <property type="entry name" value="NITRATE IMPORT PERMEASE PROTEIN NRTB"/>
    <property type="match status" value="1"/>
</dbReference>
<keyword evidence="5 7" id="KW-1133">Transmembrane helix</keyword>
<keyword evidence="2 7" id="KW-0813">Transport</keyword>
<evidence type="ECO:0000256" key="5">
    <source>
        <dbReference type="ARBA" id="ARBA00022989"/>
    </source>
</evidence>
<keyword evidence="6 7" id="KW-0472">Membrane</keyword>
<proteinExistence type="inferred from homology"/>
<name>A0A437Q9T8_9GAMM</name>
<evidence type="ECO:0000259" key="8">
    <source>
        <dbReference type="PROSITE" id="PS50928"/>
    </source>
</evidence>
<dbReference type="Proteomes" id="UP000282818">
    <property type="component" value="Unassembled WGS sequence"/>
</dbReference>